<dbReference type="SMART" id="SM00228">
    <property type="entry name" value="PDZ"/>
    <property type="match status" value="1"/>
</dbReference>
<dbReference type="InterPro" id="IPR036034">
    <property type="entry name" value="PDZ_sf"/>
</dbReference>
<dbReference type="AlphaFoldDB" id="Q4TC95"/>
<feature type="domain" description="PDZ" evidence="2">
    <location>
        <begin position="196"/>
        <end position="273"/>
    </location>
</feature>
<dbReference type="Gene3D" id="2.30.42.10">
    <property type="match status" value="1"/>
</dbReference>
<reference evidence="4" key="1">
    <citation type="journal article" date="2004" name="Nature">
        <title>Genome duplication in the teleost fish Tetraodon nigroviridis reveals the early vertebrate proto-karyotype.</title>
        <authorList>
            <person name="Jaillon O."/>
            <person name="Aury J.-M."/>
            <person name="Brunet F."/>
            <person name="Petit J.-L."/>
            <person name="Stange-Thomann N."/>
            <person name="Mauceli E."/>
            <person name="Bouneau L."/>
            <person name="Fischer C."/>
            <person name="Ozouf-Costaz C."/>
            <person name="Bernot A."/>
            <person name="Nicaud S."/>
            <person name="Jaffe D."/>
            <person name="Fisher S."/>
            <person name="Lutfalla G."/>
            <person name="Dossat C."/>
            <person name="Segurens B."/>
            <person name="Dasilva C."/>
            <person name="Salanoubat M."/>
            <person name="Levy M."/>
            <person name="Boudet N."/>
            <person name="Castellano S."/>
            <person name="Anthouard V."/>
            <person name="Jubin C."/>
            <person name="Castelli V."/>
            <person name="Katinka M."/>
            <person name="Vacherie B."/>
            <person name="Biemont C."/>
            <person name="Skalli Z."/>
            <person name="Cattolico L."/>
            <person name="Poulain J."/>
            <person name="De Berardinis V."/>
            <person name="Cruaud C."/>
            <person name="Duprat S."/>
            <person name="Brottier P."/>
            <person name="Coutanceau J.-P."/>
            <person name="Gouzy J."/>
            <person name="Parra G."/>
            <person name="Lardier G."/>
            <person name="Chapple C."/>
            <person name="McKernan K.J."/>
            <person name="McEwan P."/>
            <person name="Bosak S."/>
            <person name="Kellis M."/>
            <person name="Volff J.-N."/>
            <person name="Guigo R."/>
            <person name="Zody M.C."/>
            <person name="Mesirov J."/>
            <person name="Lindblad-Toh K."/>
            <person name="Birren B."/>
            <person name="Nusbaum C."/>
            <person name="Kahn D."/>
            <person name="Robinson-Rechavi M."/>
            <person name="Laudet V."/>
            <person name="Schachter V."/>
            <person name="Quetier F."/>
            <person name="Saurin W."/>
            <person name="Scarpelli C."/>
            <person name="Wincker P."/>
            <person name="Lander E.S."/>
            <person name="Weissenbach J."/>
            <person name="Roest Crollius H."/>
        </authorList>
    </citation>
    <scope>NUCLEOTIDE SEQUENCE [LARGE SCALE GENOMIC DNA]</scope>
</reference>
<feature type="compositionally biased region" description="Basic and acidic residues" evidence="1">
    <location>
        <begin position="754"/>
        <end position="773"/>
    </location>
</feature>
<accession>Q4TC95</accession>
<dbReference type="PROSITE" id="PS50132">
    <property type="entry name" value="RGS"/>
    <property type="match status" value="1"/>
</dbReference>
<dbReference type="EMBL" id="CAAE01007039">
    <property type="protein sequence ID" value="CAF89487.1"/>
    <property type="molecule type" value="Genomic_DNA"/>
</dbReference>
<dbReference type="KEGG" id="tng:GSTEN00003410G001"/>
<dbReference type="OrthoDB" id="196547at2759"/>
<proteinExistence type="predicted"/>
<dbReference type="FunFam" id="1.10.167.10:FF:000001">
    <property type="entry name" value="Putative regulator of g-protein signaling 12"/>
    <property type="match status" value="1"/>
</dbReference>
<protein>
    <submittedName>
        <fullName evidence="4">(spotted green pufferfish) hypothetical protein</fullName>
    </submittedName>
</protein>
<dbReference type="GO" id="GO:0005634">
    <property type="term" value="C:nucleus"/>
    <property type="evidence" value="ECO:0007669"/>
    <property type="project" value="TreeGrafter"/>
</dbReference>
<dbReference type="InterPro" id="IPR001478">
    <property type="entry name" value="PDZ"/>
</dbReference>
<name>Q4TC95_TETNG</name>
<feature type="region of interest" description="Disordered" evidence="1">
    <location>
        <begin position="42"/>
        <end position="71"/>
    </location>
</feature>
<dbReference type="SUPFAM" id="SSF50156">
    <property type="entry name" value="PDZ domain-like"/>
    <property type="match status" value="1"/>
</dbReference>
<evidence type="ECO:0000313" key="4">
    <source>
        <dbReference type="EMBL" id="CAF89487.1"/>
    </source>
</evidence>
<dbReference type="Pfam" id="PF00615">
    <property type="entry name" value="RGS"/>
    <property type="match status" value="1"/>
</dbReference>
<dbReference type="SMART" id="SM00315">
    <property type="entry name" value="RGS"/>
    <property type="match status" value="1"/>
</dbReference>
<gene>
    <name evidence="4" type="ORF">GSTENG00003410001</name>
</gene>
<feature type="domain" description="RGS" evidence="3">
    <location>
        <begin position="911"/>
        <end position="1020"/>
    </location>
</feature>
<dbReference type="InterPro" id="IPR036305">
    <property type="entry name" value="RGS_sf"/>
</dbReference>
<sequence>VTGWFHLLNQEFGRSKHLRVTPQPNMPKRRLGDEKTQISHDLNSAGATSSNSLPKPTSTTAAGPNRTKVQSPVRSPALVAVNHQRLHGDSNCSSFGTALNTAASQEAVRRSTHWLLTSLEPDLQVPSTLYPDWPPFQAELAVLWLSAQICHSQTFPFGMEGEGSSVKAFWVRVTKEWPQGVGSYFDPNCIFHPHLQINIVRGKDGFGFTICSDSPVKVQAVDTGGPAHQSGLCQGDVVLQLNGLPVETWKCIDLAHAIRSCPSRIVLVVWRCLPELRSACEPMPTPQPHNRVDTKLKSHSLKSKDGPRRGRGSRFQSSFDALGSLWRVLKKEVCEEDQEVSDFSWVTQVTSSAGDNYIILSPVNTGGQTLPCRGQNLLQEPQVGLLAHSLIGQTSTLPPTVSSASPSSYGNYQNCTIVQSHRLSTSFGAHCTLAPKTLIFPVFVQPLDLCTPERTLLMAEEMVLHQPDLLYCRVLIYSDLLLFTREDEAGRYNVLQTPQYLNTLQLKEVPTEPCLLHFWQRSADFCCCLFSLEALSIDQKVRVSLCLHDNSQLQVVPTEMGFINQAPPPLPLPSTTAKSPVWKKRGGTDEAVEESQQGEGESASETLESVAGVRGHDIQLGPAHCIMKEDGEKSNEEGGATGEQVPFRAEGLRRSRSEGFLLLEPQSPRFLSDSTIHRLIQPTLDLKTVSCRPSIQTLRKQLTQDGGSLNQMLLFLNGTKVKSSVVQTTGLTFEERQAPEQSGPVQTGGGKLRARPEEQRRQKAPPEEKDQEPPQKSNAGVHGPTRFTRSRFFHMVLHFDKSVPVLVLLLRPSLKEVLRWAESLEALLTNQCKTVSFTRCLVSFTGNHGYHCNHFGGFCHLDKYTDASFTHGGSSCSSLVFYFPNRLQEAETMINAGFYGLNSFHLSSDWPDGVTVFRHFLRSEFSEENLDFWLAVERFKQTRSICKMAARAKKIYNEFVSTSAARQVNMDSSVRETTLQSLRLGVSPASFQLAQDRIFTLMETDSYPRFLKSRLYIQLAKQD</sequence>
<feature type="compositionally biased region" description="Basic and acidic residues" evidence="1">
    <location>
        <begin position="290"/>
        <end position="308"/>
    </location>
</feature>
<dbReference type="InterPro" id="IPR016137">
    <property type="entry name" value="RGS"/>
</dbReference>
<evidence type="ECO:0000259" key="3">
    <source>
        <dbReference type="PROSITE" id="PS50132"/>
    </source>
</evidence>
<dbReference type="PANTHER" id="PTHR46848">
    <property type="entry name" value="REGULATOR OF G-PROTEIN SIGNALING 3"/>
    <property type="match status" value="1"/>
</dbReference>
<feature type="non-terminal residue" evidence="4">
    <location>
        <position position="1023"/>
    </location>
</feature>
<feature type="region of interest" description="Disordered" evidence="1">
    <location>
        <begin position="567"/>
        <end position="608"/>
    </location>
</feature>
<feature type="compositionally biased region" description="Low complexity" evidence="1">
    <location>
        <begin position="594"/>
        <end position="605"/>
    </location>
</feature>
<dbReference type="InterPro" id="IPR044926">
    <property type="entry name" value="RGS_subdomain_2"/>
</dbReference>
<dbReference type="GO" id="GO:0005886">
    <property type="term" value="C:plasma membrane"/>
    <property type="evidence" value="ECO:0007669"/>
    <property type="project" value="TreeGrafter"/>
</dbReference>
<feature type="region of interest" description="Disordered" evidence="1">
    <location>
        <begin position="283"/>
        <end position="315"/>
    </location>
</feature>
<dbReference type="Pfam" id="PF00595">
    <property type="entry name" value="PDZ"/>
    <property type="match status" value="1"/>
</dbReference>
<dbReference type="PANTHER" id="PTHR46848:SF1">
    <property type="entry name" value="REGULATOR OF G-PROTEIN SIGNALING 3"/>
    <property type="match status" value="1"/>
</dbReference>
<reference evidence="4" key="2">
    <citation type="submission" date="2004-02" db="EMBL/GenBank/DDBJ databases">
        <authorList>
            <consortium name="Genoscope"/>
            <consortium name="Whitehead Institute Centre for Genome Research"/>
        </authorList>
    </citation>
    <scope>NUCLEOTIDE SEQUENCE</scope>
</reference>
<evidence type="ECO:0000256" key="1">
    <source>
        <dbReference type="SAM" id="MobiDB-lite"/>
    </source>
</evidence>
<organism evidence="4">
    <name type="scientific">Tetraodon nigroviridis</name>
    <name type="common">Spotted green pufferfish</name>
    <name type="synonym">Chelonodon nigroviridis</name>
    <dbReference type="NCBI Taxonomy" id="99883"/>
    <lineage>
        <taxon>Eukaryota</taxon>
        <taxon>Metazoa</taxon>
        <taxon>Chordata</taxon>
        <taxon>Craniata</taxon>
        <taxon>Vertebrata</taxon>
        <taxon>Euteleostomi</taxon>
        <taxon>Actinopterygii</taxon>
        <taxon>Neopterygii</taxon>
        <taxon>Teleostei</taxon>
        <taxon>Neoteleostei</taxon>
        <taxon>Acanthomorphata</taxon>
        <taxon>Eupercaria</taxon>
        <taxon>Tetraodontiformes</taxon>
        <taxon>Tetradontoidea</taxon>
        <taxon>Tetraodontidae</taxon>
        <taxon>Tetraodon</taxon>
    </lineage>
</organism>
<dbReference type="CDD" id="cd06711">
    <property type="entry name" value="PDZ_RGS3-like"/>
    <property type="match status" value="1"/>
</dbReference>
<dbReference type="Gene3D" id="1.10.167.10">
    <property type="entry name" value="Regulator of G-protein Signalling 4, domain 2"/>
    <property type="match status" value="1"/>
</dbReference>
<feature type="region of interest" description="Disordered" evidence="1">
    <location>
        <begin position="733"/>
        <end position="784"/>
    </location>
</feature>
<evidence type="ECO:0000259" key="2">
    <source>
        <dbReference type="PROSITE" id="PS50106"/>
    </source>
</evidence>
<comment type="caution">
    <text evidence="4">The sequence shown here is derived from an EMBL/GenBank/DDBJ whole genome shotgun (WGS) entry which is preliminary data.</text>
</comment>
<dbReference type="SUPFAM" id="SSF48097">
    <property type="entry name" value="Regulator of G-protein signaling, RGS"/>
    <property type="match status" value="1"/>
</dbReference>
<feature type="non-terminal residue" evidence="4">
    <location>
        <position position="1"/>
    </location>
</feature>
<dbReference type="PROSITE" id="PS50106">
    <property type="entry name" value="PDZ"/>
    <property type="match status" value="1"/>
</dbReference>